<feature type="transmembrane region" description="Helical" evidence="6">
    <location>
        <begin position="83"/>
        <end position="102"/>
    </location>
</feature>
<dbReference type="Proteomes" id="UP001589645">
    <property type="component" value="Unassembled WGS sequence"/>
</dbReference>
<feature type="domain" description="Type II secretion system protein GspF" evidence="7">
    <location>
        <begin position="153"/>
        <end position="279"/>
    </location>
</feature>
<keyword evidence="5 6" id="KW-0472">Membrane</keyword>
<dbReference type="PANTHER" id="PTHR35007">
    <property type="entry name" value="INTEGRAL MEMBRANE PROTEIN-RELATED"/>
    <property type="match status" value="1"/>
</dbReference>
<dbReference type="RefSeq" id="WP_390192091.1">
    <property type="nucleotide sequence ID" value="NZ_JBHMEP010000002.1"/>
</dbReference>
<dbReference type="EMBL" id="JBHMEP010000002">
    <property type="protein sequence ID" value="MFB9135335.1"/>
    <property type="molecule type" value="Genomic_DNA"/>
</dbReference>
<organism evidence="8 9">
    <name type="scientific">Vibrio olivae</name>
    <dbReference type="NCBI Taxonomy" id="1243002"/>
    <lineage>
        <taxon>Bacteria</taxon>
        <taxon>Pseudomonadati</taxon>
        <taxon>Pseudomonadota</taxon>
        <taxon>Gammaproteobacteria</taxon>
        <taxon>Vibrionales</taxon>
        <taxon>Vibrionaceae</taxon>
        <taxon>Vibrio</taxon>
    </lineage>
</organism>
<comment type="subcellular location">
    <subcellularLocation>
        <location evidence="1">Cell membrane</location>
        <topology evidence="1">Multi-pass membrane protein</topology>
    </subcellularLocation>
</comment>
<evidence type="ECO:0000256" key="1">
    <source>
        <dbReference type="ARBA" id="ARBA00004651"/>
    </source>
</evidence>
<feature type="transmembrane region" description="Helical" evidence="6">
    <location>
        <begin position="268"/>
        <end position="291"/>
    </location>
</feature>
<proteinExistence type="predicted"/>
<name>A0ABV5HM64_9VIBR</name>
<sequence>MNLTLYIALTGATVCLTLSVFFYYRSVHNPVTKQRKSSSQHSQTTFTNSQKWWRRSKNQHHRFLENVVTNMRQAGYISSREQILCLFKIAVVWAALFLIFSGQQLLSATSITEIILYSILFFAFGMLITIRWLRSQAIKRGRIIDEEMLIAVHLMSILWQVGLSVESLFKAYKYEAGELTPEINKEVSLILARIDAGQNREWVFKDMAALSLSSGFQDLLTMLSQASDSGGGLKQSFQSLSGLLYERKRVELQEKVTKMSGKISVTMMALMFPALFIVLGGPAALALMSAFGG</sequence>
<dbReference type="PANTHER" id="PTHR35007:SF2">
    <property type="entry name" value="PILUS ASSEMBLE PROTEIN"/>
    <property type="match status" value="1"/>
</dbReference>
<evidence type="ECO:0000259" key="7">
    <source>
        <dbReference type="Pfam" id="PF00482"/>
    </source>
</evidence>
<evidence type="ECO:0000256" key="5">
    <source>
        <dbReference type="ARBA" id="ARBA00023136"/>
    </source>
</evidence>
<feature type="transmembrane region" description="Helical" evidence="6">
    <location>
        <begin position="114"/>
        <end position="133"/>
    </location>
</feature>
<reference evidence="8 9" key="1">
    <citation type="submission" date="2024-09" db="EMBL/GenBank/DDBJ databases">
        <authorList>
            <person name="Sun Q."/>
            <person name="Mori K."/>
        </authorList>
    </citation>
    <scope>NUCLEOTIDE SEQUENCE [LARGE SCALE GENOMIC DNA]</scope>
    <source>
        <strain evidence="8 9">CECT 8064</strain>
    </source>
</reference>
<evidence type="ECO:0000256" key="2">
    <source>
        <dbReference type="ARBA" id="ARBA00022475"/>
    </source>
</evidence>
<dbReference type="Pfam" id="PF00482">
    <property type="entry name" value="T2SSF"/>
    <property type="match status" value="1"/>
</dbReference>
<protein>
    <submittedName>
        <fullName evidence="8">Type II secretion system F family protein</fullName>
    </submittedName>
</protein>
<evidence type="ECO:0000313" key="9">
    <source>
        <dbReference type="Proteomes" id="UP001589645"/>
    </source>
</evidence>
<evidence type="ECO:0000313" key="8">
    <source>
        <dbReference type="EMBL" id="MFB9135335.1"/>
    </source>
</evidence>
<keyword evidence="3 6" id="KW-0812">Transmembrane</keyword>
<feature type="transmembrane region" description="Helical" evidence="6">
    <location>
        <begin position="6"/>
        <end position="24"/>
    </location>
</feature>
<keyword evidence="9" id="KW-1185">Reference proteome</keyword>
<keyword evidence="2" id="KW-1003">Cell membrane</keyword>
<evidence type="ECO:0000256" key="6">
    <source>
        <dbReference type="SAM" id="Phobius"/>
    </source>
</evidence>
<comment type="caution">
    <text evidence="8">The sequence shown here is derived from an EMBL/GenBank/DDBJ whole genome shotgun (WGS) entry which is preliminary data.</text>
</comment>
<evidence type="ECO:0000256" key="4">
    <source>
        <dbReference type="ARBA" id="ARBA00022989"/>
    </source>
</evidence>
<accession>A0ABV5HM64</accession>
<dbReference type="InterPro" id="IPR018076">
    <property type="entry name" value="T2SS_GspF_dom"/>
</dbReference>
<evidence type="ECO:0000256" key="3">
    <source>
        <dbReference type="ARBA" id="ARBA00022692"/>
    </source>
</evidence>
<gene>
    <name evidence="8" type="ORF">ACFFUV_10210</name>
</gene>
<keyword evidence="4 6" id="KW-1133">Transmembrane helix</keyword>